<dbReference type="Proteomes" id="UP000008461">
    <property type="component" value="Chromosome"/>
</dbReference>
<reference evidence="1 2" key="1">
    <citation type="journal article" date="2011" name="Stand. Genomic Sci.">
        <title>Complete genome sequence of Haliscomenobacter hydrossis type strain (O).</title>
        <authorList>
            <consortium name="US DOE Joint Genome Institute (JGI-PGF)"/>
            <person name="Daligault H."/>
            <person name="Lapidus A."/>
            <person name="Zeytun A."/>
            <person name="Nolan M."/>
            <person name="Lucas S."/>
            <person name="Del Rio T.G."/>
            <person name="Tice H."/>
            <person name="Cheng J.F."/>
            <person name="Tapia R."/>
            <person name="Han C."/>
            <person name="Goodwin L."/>
            <person name="Pitluck S."/>
            <person name="Liolios K."/>
            <person name="Pagani I."/>
            <person name="Ivanova N."/>
            <person name="Huntemann M."/>
            <person name="Mavromatis K."/>
            <person name="Mikhailova N."/>
            <person name="Pati A."/>
            <person name="Chen A."/>
            <person name="Palaniappan K."/>
            <person name="Land M."/>
            <person name="Hauser L."/>
            <person name="Brambilla E.M."/>
            <person name="Rohde M."/>
            <person name="Verbarg S."/>
            <person name="Goker M."/>
            <person name="Bristow J."/>
            <person name="Eisen J.A."/>
            <person name="Markowitz V."/>
            <person name="Hugenholtz P."/>
            <person name="Kyrpides N.C."/>
            <person name="Klenk H.P."/>
            <person name="Woyke T."/>
        </authorList>
    </citation>
    <scope>NUCLEOTIDE SEQUENCE [LARGE SCALE GENOMIC DNA]</scope>
    <source>
        <strain evidence="2">ATCC 27775 / DSM 1100 / LMG 10767 / O</strain>
    </source>
</reference>
<dbReference type="InterPro" id="IPR008930">
    <property type="entry name" value="Terpenoid_cyclase/PrenylTrfase"/>
</dbReference>
<proteinExistence type="predicted"/>
<dbReference type="SUPFAM" id="SSF48239">
    <property type="entry name" value="Terpenoid cyclases/Protein prenyltransferases"/>
    <property type="match status" value="1"/>
</dbReference>
<keyword evidence="2" id="KW-1185">Reference proteome</keyword>
<dbReference type="RefSeq" id="WP_013765538.1">
    <property type="nucleotide sequence ID" value="NC_015510.1"/>
</dbReference>
<organism evidence="1 2">
    <name type="scientific">Haliscomenobacter hydrossis (strain ATCC 27775 / DSM 1100 / LMG 10767 / O)</name>
    <dbReference type="NCBI Taxonomy" id="760192"/>
    <lineage>
        <taxon>Bacteria</taxon>
        <taxon>Pseudomonadati</taxon>
        <taxon>Bacteroidota</taxon>
        <taxon>Saprospiria</taxon>
        <taxon>Saprospirales</taxon>
        <taxon>Haliscomenobacteraceae</taxon>
        <taxon>Haliscomenobacter</taxon>
    </lineage>
</organism>
<dbReference type="STRING" id="760192.Halhy_3133"/>
<sequence length="567" mass="62571">MKRRTFVSLGATTLGTLPVFGFPAFDLSKTAKPQWVIDLIKLNDQGFEALFSSQVVDTAKKAYGAIKDGEEIPNVQSSGHFIAKAAIALANPESQYYQSTDLLKKVGLAAQYLLKAQHADGTIDLLSTNFHSPPDTAFSVERLAPAYGFLKASQTKGTEPVLAALKTFLQRAGESLIVGGIHTPNHRWVVSAALVKLNELWPDSRYIKRAEQWLLEHIDLDPDGQYTEKSTGGYTPLVNRVLITMAKGLNKPEILDAVRKNLNMTMYYVHPNGEVVTEASNRQDKGTIGTLENYYYSYRCLALLDKNGAYAAMCRLIEKTCFPKMVGSLDAYLEDPNLWSELPSNKPLPDSYAKAFPHSGVVRIRRGNWDATLLSNNAGFLTFHKGNAVLQALRIAASFFGKGQFQSAEIKQEGDAWVMRNKLEGPYYQPYPVDQIDPTGNLDKMPRTNRQKSEVQYLDYTVKITEIKDGITVDFELTGTEGVPVSLELIFRPGGQFSGVQAHASKPKAFLLSGDGGTYTQGADTIQFGTGRVEHKAVQLRGALPAMDAPTVYLTGFTPFKHRITLL</sequence>
<reference key="2">
    <citation type="submission" date="2011-04" db="EMBL/GenBank/DDBJ databases">
        <title>Complete sequence of chromosome of Haliscomenobacter hydrossis DSM 1100.</title>
        <authorList>
            <consortium name="US DOE Joint Genome Institute (JGI-PGF)"/>
            <person name="Lucas S."/>
            <person name="Han J."/>
            <person name="Lapidus A."/>
            <person name="Bruce D."/>
            <person name="Goodwin L."/>
            <person name="Pitluck S."/>
            <person name="Peters L."/>
            <person name="Kyrpides N."/>
            <person name="Mavromatis K."/>
            <person name="Ivanova N."/>
            <person name="Ovchinnikova G."/>
            <person name="Pagani I."/>
            <person name="Daligault H."/>
            <person name="Detter J.C."/>
            <person name="Han C."/>
            <person name="Land M."/>
            <person name="Hauser L."/>
            <person name="Markowitz V."/>
            <person name="Cheng J.-F."/>
            <person name="Hugenholtz P."/>
            <person name="Woyke T."/>
            <person name="Wu D."/>
            <person name="Verbarg S."/>
            <person name="Frueling A."/>
            <person name="Brambilla E."/>
            <person name="Klenk H.-P."/>
            <person name="Eisen J.A."/>
        </authorList>
    </citation>
    <scope>NUCLEOTIDE SEQUENCE</scope>
    <source>
        <strain>DSM 1100</strain>
    </source>
</reference>
<accession>F4KQM2</accession>
<gene>
    <name evidence="1" type="ordered locus">Halhy_3133</name>
</gene>
<name>F4KQM2_HALH1</name>
<dbReference type="OrthoDB" id="1290722at2"/>
<evidence type="ECO:0000313" key="1">
    <source>
        <dbReference type="EMBL" id="AEE50995.1"/>
    </source>
</evidence>
<dbReference type="EMBL" id="CP002691">
    <property type="protein sequence ID" value="AEE50995.1"/>
    <property type="molecule type" value="Genomic_DNA"/>
</dbReference>
<dbReference type="Gene3D" id="1.50.10.100">
    <property type="entry name" value="Chondroitin AC/alginate lyase"/>
    <property type="match status" value="1"/>
</dbReference>
<dbReference type="KEGG" id="hhy:Halhy_3133"/>
<dbReference type="eggNOG" id="ENOG502Z7RW">
    <property type="taxonomic scope" value="Bacteria"/>
</dbReference>
<evidence type="ECO:0000313" key="2">
    <source>
        <dbReference type="Proteomes" id="UP000008461"/>
    </source>
</evidence>
<protein>
    <recommendedName>
        <fullName evidence="3">Heparinase II/III family protein</fullName>
    </recommendedName>
</protein>
<evidence type="ECO:0008006" key="3">
    <source>
        <dbReference type="Google" id="ProtNLM"/>
    </source>
</evidence>
<dbReference type="HOGENOM" id="CLU_030794_0_0_10"/>
<dbReference type="AlphaFoldDB" id="F4KQM2"/>
<dbReference type="InterPro" id="IPR008929">
    <property type="entry name" value="Chondroitin_lyas"/>
</dbReference>